<feature type="region of interest" description="Disordered" evidence="2">
    <location>
        <begin position="304"/>
        <end position="328"/>
    </location>
</feature>
<feature type="domain" description="NodB homology" evidence="3">
    <location>
        <begin position="87"/>
        <end position="208"/>
    </location>
</feature>
<organism evidence="4 5">
    <name type="scientific">Crystallibacter crystallopoietes</name>
    <dbReference type="NCBI Taxonomy" id="37928"/>
    <lineage>
        <taxon>Bacteria</taxon>
        <taxon>Bacillati</taxon>
        <taxon>Actinomycetota</taxon>
        <taxon>Actinomycetes</taxon>
        <taxon>Micrococcales</taxon>
        <taxon>Micrococcaceae</taxon>
        <taxon>Crystallibacter</taxon>
    </lineage>
</organism>
<dbReference type="AlphaFoldDB" id="A0A1H0ZX73"/>
<dbReference type="InterPro" id="IPR051398">
    <property type="entry name" value="Polysacch_Deacetylase"/>
</dbReference>
<keyword evidence="5" id="KW-1185">Reference proteome</keyword>
<dbReference type="RefSeq" id="WP_074699181.1">
    <property type="nucleotide sequence ID" value="NZ_CP018863.1"/>
</dbReference>
<dbReference type="Gene3D" id="3.20.20.370">
    <property type="entry name" value="Glycoside hydrolase/deacetylase"/>
    <property type="match status" value="1"/>
</dbReference>
<dbReference type="Proteomes" id="UP000181917">
    <property type="component" value="Unassembled WGS sequence"/>
</dbReference>
<dbReference type="GO" id="GO:0016810">
    <property type="term" value="F:hydrolase activity, acting on carbon-nitrogen (but not peptide) bonds"/>
    <property type="evidence" value="ECO:0007669"/>
    <property type="project" value="InterPro"/>
</dbReference>
<accession>A0A1H0ZX73</accession>
<dbReference type="PANTHER" id="PTHR34216:SF11">
    <property type="entry name" value="CHITOOLIGOSACCHARIDE DEACETYLASE"/>
    <property type="match status" value="1"/>
</dbReference>
<dbReference type="GO" id="GO:0005975">
    <property type="term" value="P:carbohydrate metabolic process"/>
    <property type="evidence" value="ECO:0007669"/>
    <property type="project" value="InterPro"/>
</dbReference>
<sequence>MGLKRRSVPAVPAADTRGSKRSLQWLAALVLLALPAAFLVFGDRWLDTSGPAANAESAGVQASPPQQDPAAAIDVPDYTPADPMAAPPGQTVVSVTFDDGFRGQARAAEILADAGLQGTFYLNSGNLGSPRYLTLKQAKEIALADHEIGGHTLSHPDIQDLGFQEAARQICQDRANLDGWGFDVTNFAFPFASSTPELESLVSECGYNSARGLGDTAGEGCEDCPETESLRPADPYLLKAPEQVEADWTLQDLQDKVSRAEDNGGWVILTFHGMCPYECTSIDVEEDLFTEFVDWLAKRSTPDQATANDVGNGPGATAPDSVTVASAGNSTVVRTVQQVIGGPNREPAEVPAPEPPAAGENALVNGNLNQWQRDAAPFCWMEGGYGDNRAEFSRSRGPDGSNAAQLVVSDYVDGDAKLITRQDLGECAPAVEPGHRYSLRADYKTETNAQFSVYYRDGQGTWHYWTASPYLDPADDFVHAEWTTPPVPAHTTALTFGIGLIGDGTLVTDNYALYDSNGAPPDQSPAPQPSVQSPAQAPPAQSSPAPAP</sequence>
<dbReference type="CDD" id="cd10967">
    <property type="entry name" value="CE4_GLA_like_6s"/>
    <property type="match status" value="1"/>
</dbReference>
<feature type="region of interest" description="Disordered" evidence="2">
    <location>
        <begin position="512"/>
        <end position="548"/>
    </location>
</feature>
<feature type="compositionally biased region" description="Low complexity" evidence="2">
    <location>
        <begin position="529"/>
        <end position="548"/>
    </location>
</feature>
<evidence type="ECO:0000259" key="3">
    <source>
        <dbReference type="Pfam" id="PF01522"/>
    </source>
</evidence>
<feature type="compositionally biased region" description="Low complexity" evidence="2">
    <location>
        <begin position="61"/>
        <end position="72"/>
    </location>
</feature>
<dbReference type="Gene3D" id="2.60.120.260">
    <property type="entry name" value="Galactose-binding domain-like"/>
    <property type="match status" value="1"/>
</dbReference>
<feature type="region of interest" description="Disordered" evidence="2">
    <location>
        <begin position="52"/>
        <end position="72"/>
    </location>
</feature>
<dbReference type="EMBL" id="FNKH01000002">
    <property type="protein sequence ID" value="SDQ31970.1"/>
    <property type="molecule type" value="Genomic_DNA"/>
</dbReference>
<dbReference type="STRING" id="37928.SAMN04489742_0616"/>
<evidence type="ECO:0000313" key="5">
    <source>
        <dbReference type="Proteomes" id="UP000181917"/>
    </source>
</evidence>
<gene>
    <name evidence="4" type="ORF">SAMN04489742_0616</name>
</gene>
<dbReference type="KEGG" id="acry:AC20117_14230"/>
<reference evidence="4 5" key="1">
    <citation type="submission" date="2016-10" db="EMBL/GenBank/DDBJ databases">
        <authorList>
            <person name="de Groot N.N."/>
        </authorList>
    </citation>
    <scope>NUCLEOTIDE SEQUENCE [LARGE SCALE GENOMIC DNA]</scope>
    <source>
        <strain evidence="4 5">DSM 20117</strain>
    </source>
</reference>
<dbReference type="PANTHER" id="PTHR34216">
    <property type="match status" value="1"/>
</dbReference>
<dbReference type="Pfam" id="PF01522">
    <property type="entry name" value="Polysacc_deac_1"/>
    <property type="match status" value="1"/>
</dbReference>
<dbReference type="InterPro" id="IPR011330">
    <property type="entry name" value="Glyco_hydro/deAcase_b/a-brl"/>
</dbReference>
<evidence type="ECO:0000256" key="1">
    <source>
        <dbReference type="ARBA" id="ARBA00022729"/>
    </source>
</evidence>
<feature type="region of interest" description="Disordered" evidence="2">
    <location>
        <begin position="340"/>
        <end position="361"/>
    </location>
</feature>
<evidence type="ECO:0000256" key="2">
    <source>
        <dbReference type="SAM" id="MobiDB-lite"/>
    </source>
</evidence>
<dbReference type="SUPFAM" id="SSF88713">
    <property type="entry name" value="Glycoside hydrolase/deacetylase"/>
    <property type="match status" value="1"/>
</dbReference>
<proteinExistence type="predicted"/>
<dbReference type="OrthoDB" id="2795102at2"/>
<keyword evidence="1" id="KW-0732">Signal</keyword>
<dbReference type="InterPro" id="IPR002509">
    <property type="entry name" value="NODB_dom"/>
</dbReference>
<protein>
    <submittedName>
        <fullName evidence="4">Polysaccharide deacetylase</fullName>
    </submittedName>
</protein>
<evidence type="ECO:0000313" key="4">
    <source>
        <dbReference type="EMBL" id="SDQ31970.1"/>
    </source>
</evidence>
<name>A0A1H0ZX73_9MICC</name>